<dbReference type="InterPro" id="IPR003676">
    <property type="entry name" value="SAUR_fam"/>
</dbReference>
<evidence type="ECO:0000313" key="2">
    <source>
        <dbReference type="EMBL" id="ADE76965.1"/>
    </source>
</evidence>
<dbReference type="EMBL" id="BT123657">
    <property type="protein sequence ID" value="ADE76965.1"/>
    <property type="molecule type" value="mRNA"/>
</dbReference>
<sequence length="131" mass="15215">MITMQKSHLWKTLRNLRKRSMGYKEIALSPSSSAKKRNRRRNAVTVVVGKEKKIFTVEPQILDSGLFQPLVEKATVGRIAWEANSRKSPCVDCVFLDCDAILFEHMLWLVHNDDPSLRYLNLDMLMEFYAQ</sequence>
<dbReference type="Pfam" id="PF02519">
    <property type="entry name" value="Auxin_inducible"/>
    <property type="match status" value="1"/>
</dbReference>
<protein>
    <submittedName>
        <fullName evidence="2">Uncharacterized protein</fullName>
    </submittedName>
</protein>
<name>D5ABP6_PICSI</name>
<evidence type="ECO:0000256" key="1">
    <source>
        <dbReference type="ARBA" id="ARBA00006974"/>
    </source>
</evidence>
<accession>D5ABP6</accession>
<reference evidence="2" key="1">
    <citation type="submission" date="2010-04" db="EMBL/GenBank/DDBJ databases">
        <authorList>
            <person name="Reid K.E."/>
            <person name="Liao N."/>
            <person name="Chan S."/>
            <person name="Docking R."/>
            <person name="Taylor G."/>
            <person name="Moore R."/>
            <person name="Mayo M."/>
            <person name="Munro S."/>
            <person name="King J."/>
            <person name="Yanchuk A."/>
            <person name="Holt R."/>
            <person name="Jones S."/>
            <person name="Marra M."/>
            <person name="Ritland C.E."/>
            <person name="Ritland K."/>
            <person name="Bohlmann J."/>
        </authorList>
    </citation>
    <scope>NUCLEOTIDE SEQUENCE</scope>
    <source>
        <tissue evidence="2">Bud</tissue>
    </source>
</reference>
<dbReference type="OMA" id="MDCIILP"/>
<dbReference type="PANTHER" id="PTHR35296:SF3">
    <property type="entry name" value="EXPRESSED PROTEIN"/>
    <property type="match status" value="1"/>
</dbReference>
<dbReference type="GO" id="GO:0009733">
    <property type="term" value="P:response to auxin"/>
    <property type="evidence" value="ECO:0007669"/>
    <property type="project" value="InterPro"/>
</dbReference>
<dbReference type="PANTHER" id="PTHR35296">
    <property type="entry name" value="EXPRESSED PROTEIN"/>
    <property type="match status" value="1"/>
</dbReference>
<organism evidence="2">
    <name type="scientific">Picea sitchensis</name>
    <name type="common">Sitka spruce</name>
    <name type="synonym">Pinus sitchensis</name>
    <dbReference type="NCBI Taxonomy" id="3332"/>
    <lineage>
        <taxon>Eukaryota</taxon>
        <taxon>Viridiplantae</taxon>
        <taxon>Streptophyta</taxon>
        <taxon>Embryophyta</taxon>
        <taxon>Tracheophyta</taxon>
        <taxon>Spermatophyta</taxon>
        <taxon>Pinopsida</taxon>
        <taxon>Pinidae</taxon>
        <taxon>Conifers I</taxon>
        <taxon>Pinales</taxon>
        <taxon>Pinaceae</taxon>
        <taxon>Picea</taxon>
    </lineage>
</organism>
<dbReference type="AlphaFoldDB" id="D5ABP6"/>
<proteinExistence type="evidence at transcript level"/>
<comment type="similarity">
    <text evidence="1">Belongs to the ARG7 family.</text>
</comment>